<proteinExistence type="predicted"/>
<evidence type="ECO:0000313" key="3">
    <source>
        <dbReference type="EMBL" id="GHM60006.1"/>
    </source>
</evidence>
<dbReference type="InterPro" id="IPR027417">
    <property type="entry name" value="P-loop_NTPase"/>
</dbReference>
<feature type="transmembrane region" description="Helical" evidence="1">
    <location>
        <begin position="265"/>
        <end position="286"/>
    </location>
</feature>
<dbReference type="Proteomes" id="UP000637906">
    <property type="component" value="Unassembled WGS sequence"/>
</dbReference>
<dbReference type="PROSITE" id="PS51192">
    <property type="entry name" value="HELICASE_ATP_BIND_1"/>
    <property type="match status" value="1"/>
</dbReference>
<dbReference type="GO" id="GO:0016787">
    <property type="term" value="F:hydrolase activity"/>
    <property type="evidence" value="ECO:0007669"/>
    <property type="project" value="InterPro"/>
</dbReference>
<sequence>MGERLASILLKPKIILSNLILDSNIMLDSAINTQELNLDVEGILNVAKSLFPDLDGKDSNGVIAEIKELDQKLYSIQKSVFKRMLEHIKDGQNPNMLLDIATGFGKSFIQISFAGILENAKTDYRIVVPDNLISQFKNDVDKFFSGKTAEQIKSKIKGHKEFFIENWQEIRKIPKSTFLMIDEVDSATKEELYRQRFEFLRNKCSCISLSATSQEWLYKSIKEAQGKVISISLEEKIKEMGIIQAHSINATVNSVMKRTNKRSGFLPYACIIVTSYLLTLLFKIYLNSYTIEGFTYLSTLYNFYNFYLNTFIYHPIIGQISLIIIAFPIVSLVNLIVNKIADRDISGRLIANLADIGASSPAHEDICKIEETFIYKKTDLNYEDINIQSPRGKKSLVLVCNNDVIRNLNLIYRDEKNEIYKNGKLLSSSKAHDQYKLGKDFGEKYDFSYKESQRNYCVIQLKEEIRRKNSHLKKDQIDKIVNKIDFSNTSTYSEYRVMHGIINSTLLALLQECYDDQGNRKYDDVITLNKARAEKLEDLYKDVEKALKDNKGSEECIREYLEGRGFQDDLQTEMAEGIKCVVKALETRSHIIIENWELDRRLHNMMKIGDEYQVLDDLCNEFERIKEKESSDKKNDIIRLYKGVYSDLCGYLAKNFGIKKGILTESIYAKLKSQDYPTLRLLLRDNSLMRGRNNNEKRKFPLYKLRKICEENKIVFDNLGTLKIDGPFIGFDEEKKPIAYQYTSEEVTKLFTEGWIGTLVDPSKSIGFSDPTLQNVAILINENDDEINNPDKIYQGYGRNRGLDVTQQPFFRMIARKGIKLCFDVKSLMAKDVTPLLFKAREKYNKESLKTISTEISEEVIQYISNYVDNKKDESNKLDEKEKEHIKALVIKKLVDLYNRNDHDLEKTKKEFSRILKNVKKNLISYEKNVKNQGKPRALYTVPYYIAYIFSKILYYPWTVPSYITFSLRTIGNNKIINRVASAEATYVHIVKNYTFANSVENQKTIEKFLELSQDKDDLFNKLLDSSICKKALKNIISPLQDEYILTILNSIYPSENNDDKVKKIRLLFDKIKNKEEVRTDKETIDYILEISKEIVAAQAWYHDSNNVVGVELPRLKSDNKVFYIRNVGNAGKFFSTFLYRSDGKFSLNNEEGKEYRKNYGNARLQTFIFFIKWFPLLVVFPQIPYLCTDNVKIASAVSTIVICIPLMAFVFGCPEKFRSIIFNKQISACNELEFIANKEKIPFMNKVSKIIEDDICSQLKNIEPLIKDDIENGNGEYTNPINVRFVNGMTLQNNISFSKSA</sequence>
<evidence type="ECO:0000256" key="1">
    <source>
        <dbReference type="SAM" id="Phobius"/>
    </source>
</evidence>
<dbReference type="SUPFAM" id="SSF52540">
    <property type="entry name" value="P-loop containing nucleoside triphosphate hydrolases"/>
    <property type="match status" value="1"/>
</dbReference>
<reference evidence="3 4" key="1">
    <citation type="journal article" date="2021" name="Microb. Ecol.">
        <title>Candidatus Mesenet longicola: Novel Endosymbionts of Brontispa longissima that Induce Cytoplasmic Incompatibility.</title>
        <authorList>
            <person name="Takano S."/>
            <person name="Gotoh Y."/>
            <person name="Hayashi T."/>
        </authorList>
    </citation>
    <scope>NUCLEOTIDE SEQUENCE [LARGE SCALE GENOMIC DNA]</scope>
    <source>
        <strain evidence="3">L5</strain>
    </source>
</reference>
<accession>A0A8J3HQH7</accession>
<dbReference type="EMBL" id="BNGU01000056">
    <property type="protein sequence ID" value="GHM60006.1"/>
    <property type="molecule type" value="Genomic_DNA"/>
</dbReference>
<gene>
    <name evidence="3" type="ORF">sL5_09990</name>
</gene>
<dbReference type="InterPro" id="IPR006935">
    <property type="entry name" value="Helicase/UvrB_N"/>
</dbReference>
<dbReference type="GO" id="GO:0005524">
    <property type="term" value="F:ATP binding"/>
    <property type="evidence" value="ECO:0007669"/>
    <property type="project" value="InterPro"/>
</dbReference>
<feature type="domain" description="Helicase ATP-binding" evidence="2">
    <location>
        <begin position="87"/>
        <end position="231"/>
    </location>
</feature>
<name>A0A8J3HQH7_9RICK</name>
<keyword evidence="1" id="KW-0472">Membrane</keyword>
<evidence type="ECO:0000259" key="2">
    <source>
        <dbReference type="PROSITE" id="PS51192"/>
    </source>
</evidence>
<keyword evidence="4" id="KW-1185">Reference proteome</keyword>
<protein>
    <recommendedName>
        <fullName evidence="2">Helicase ATP-binding domain-containing protein</fullName>
    </recommendedName>
</protein>
<feature type="transmembrane region" description="Helical" evidence="1">
    <location>
        <begin position="1167"/>
        <end position="1186"/>
    </location>
</feature>
<feature type="transmembrane region" description="Helical" evidence="1">
    <location>
        <begin position="306"/>
        <end position="337"/>
    </location>
</feature>
<dbReference type="InterPro" id="IPR014001">
    <property type="entry name" value="Helicase_ATP-bd"/>
</dbReference>
<dbReference type="Pfam" id="PF04851">
    <property type="entry name" value="ResIII"/>
    <property type="match status" value="1"/>
</dbReference>
<organism evidence="3 4">
    <name type="scientific">Candidatus Mesenet longicola</name>
    <dbReference type="NCBI Taxonomy" id="1892558"/>
    <lineage>
        <taxon>Bacteria</taxon>
        <taxon>Pseudomonadati</taxon>
        <taxon>Pseudomonadota</taxon>
        <taxon>Alphaproteobacteria</taxon>
        <taxon>Rickettsiales</taxon>
        <taxon>Anaplasmataceae</taxon>
        <taxon>Candidatus Mesenet</taxon>
    </lineage>
</organism>
<comment type="caution">
    <text evidence="3">The sequence shown here is derived from an EMBL/GenBank/DDBJ whole genome shotgun (WGS) entry which is preliminary data.</text>
</comment>
<keyword evidence="1" id="KW-1133">Transmembrane helix</keyword>
<feature type="transmembrane region" description="Helical" evidence="1">
    <location>
        <begin position="1192"/>
        <end position="1212"/>
    </location>
</feature>
<dbReference type="Gene3D" id="3.40.50.300">
    <property type="entry name" value="P-loop containing nucleotide triphosphate hydrolases"/>
    <property type="match status" value="1"/>
</dbReference>
<keyword evidence="1" id="KW-0812">Transmembrane</keyword>
<evidence type="ECO:0000313" key="4">
    <source>
        <dbReference type="Proteomes" id="UP000637906"/>
    </source>
</evidence>
<dbReference type="GO" id="GO:0003677">
    <property type="term" value="F:DNA binding"/>
    <property type="evidence" value="ECO:0007669"/>
    <property type="project" value="InterPro"/>
</dbReference>